<dbReference type="PANTHER" id="PTHR43806:SF11">
    <property type="entry name" value="CEREVISIN-RELATED"/>
    <property type="match status" value="1"/>
</dbReference>
<dbReference type="InterPro" id="IPR023828">
    <property type="entry name" value="Peptidase_S8_Ser-AS"/>
</dbReference>
<dbReference type="InterPro" id="IPR050131">
    <property type="entry name" value="Peptidase_S8_subtilisin-like"/>
</dbReference>
<dbReference type="Proteomes" id="UP001163726">
    <property type="component" value="Chromosome"/>
</dbReference>
<feature type="active site" description="Charge relay system" evidence="5">
    <location>
        <position position="220"/>
    </location>
</feature>
<keyword evidence="4 5" id="KW-0720">Serine protease</keyword>
<dbReference type="SUPFAM" id="SSF52743">
    <property type="entry name" value="Subtilisin-like"/>
    <property type="match status" value="1"/>
</dbReference>
<dbReference type="Pfam" id="PF00082">
    <property type="entry name" value="Peptidase_S8"/>
    <property type="match status" value="1"/>
</dbReference>
<gene>
    <name evidence="8" type="ORF">OLW01_01300</name>
</gene>
<evidence type="ECO:0000313" key="9">
    <source>
        <dbReference type="Proteomes" id="UP001163726"/>
    </source>
</evidence>
<evidence type="ECO:0000259" key="7">
    <source>
        <dbReference type="Pfam" id="PF00082"/>
    </source>
</evidence>
<dbReference type="EMBL" id="CP109965">
    <property type="protein sequence ID" value="WAJ70483.1"/>
    <property type="molecule type" value="Genomic_DNA"/>
</dbReference>
<sequence length="463" mass="50320">MNLIKLTRLALLANILLSHVSYADLIDSQLDTLGSIEQSLDAEIISPDLPVIKPIQDADLPTKINTLEQKIESQHLKTLSNRLKKLPAQLNIKNKKGETQFIEVNVENGWRAVKQEWLVMLNTVELAALKQLSQSVKLNIIEQTYFSQLNTTLVRFKVDSSLDSYLALKKILPTSLLNKLDRNHIYNAQKQSPPPATEHLKPTDSKASICPAPVRVGMLDTAIELNHLAFKKSKIKQQLFLTTNIPQPKEHGSAVAALFISSAKKVPALLPNAQLYSAGVFHAQSTYAQGATVLNLIKGINWLLSQQVSVINMSLAGPDNQVLAQAISQVLKKEVAIVAAAGNQGPTAEAMYPAAYSGVISATAVDANQQIYRWANQGSYIDFAALGVAVKTVTIDETLNGFGLQTGTSMAAPVVSAFVACEKHKHPNYLAHLISLAQDLGKPGQDSVFGHGLLSINPTKSFF</sequence>
<dbReference type="Gene3D" id="3.40.50.200">
    <property type="entry name" value="Peptidase S8/S53 domain"/>
    <property type="match status" value="1"/>
</dbReference>
<evidence type="ECO:0000256" key="3">
    <source>
        <dbReference type="ARBA" id="ARBA00022801"/>
    </source>
</evidence>
<dbReference type="RefSeq" id="WP_268074834.1">
    <property type="nucleotide sequence ID" value="NZ_CP109965.1"/>
</dbReference>
<accession>A0ABY7ALQ1</accession>
<evidence type="ECO:0000313" key="8">
    <source>
        <dbReference type="EMBL" id="WAJ70483.1"/>
    </source>
</evidence>
<feature type="domain" description="Peptidase S8/S53" evidence="7">
    <location>
        <begin position="214"/>
        <end position="452"/>
    </location>
</feature>
<evidence type="ECO:0000256" key="5">
    <source>
        <dbReference type="PROSITE-ProRule" id="PRU01240"/>
    </source>
</evidence>
<comment type="similarity">
    <text evidence="1 5">Belongs to the peptidase S8 family.</text>
</comment>
<feature type="active site" description="Charge relay system" evidence="5">
    <location>
        <position position="409"/>
    </location>
</feature>
<keyword evidence="3 5" id="KW-0378">Hydrolase</keyword>
<dbReference type="CDD" id="cd05561">
    <property type="entry name" value="Peptidases_S8_4"/>
    <property type="match status" value="1"/>
</dbReference>
<proteinExistence type="inferred from homology"/>
<protein>
    <submittedName>
        <fullName evidence="8">S8 family serine peptidase</fullName>
    </submittedName>
</protein>
<keyword evidence="6" id="KW-0732">Signal</keyword>
<dbReference type="InterPro" id="IPR000209">
    <property type="entry name" value="Peptidase_S8/S53_dom"/>
</dbReference>
<feature type="signal peptide" evidence="6">
    <location>
        <begin position="1"/>
        <end position="23"/>
    </location>
</feature>
<dbReference type="InterPro" id="IPR036852">
    <property type="entry name" value="Peptidase_S8/S53_dom_sf"/>
</dbReference>
<dbReference type="PROSITE" id="PS51892">
    <property type="entry name" value="SUBTILASE"/>
    <property type="match status" value="1"/>
</dbReference>
<feature type="chain" id="PRO_5045661904" evidence="6">
    <location>
        <begin position="24"/>
        <end position="463"/>
    </location>
</feature>
<organism evidence="8 9">
    <name type="scientific">Catenovulum adriaticum</name>
    <dbReference type="NCBI Taxonomy" id="2984846"/>
    <lineage>
        <taxon>Bacteria</taxon>
        <taxon>Pseudomonadati</taxon>
        <taxon>Pseudomonadota</taxon>
        <taxon>Gammaproteobacteria</taxon>
        <taxon>Alteromonadales</taxon>
        <taxon>Alteromonadaceae</taxon>
        <taxon>Catenovulum</taxon>
    </lineage>
</organism>
<dbReference type="PROSITE" id="PS00138">
    <property type="entry name" value="SUBTILASE_SER"/>
    <property type="match status" value="1"/>
</dbReference>
<evidence type="ECO:0000256" key="2">
    <source>
        <dbReference type="ARBA" id="ARBA00022670"/>
    </source>
</evidence>
<feature type="active site" description="Charge relay system" evidence="5">
    <location>
        <position position="251"/>
    </location>
</feature>
<name>A0ABY7ALQ1_9ALTE</name>
<evidence type="ECO:0000256" key="6">
    <source>
        <dbReference type="SAM" id="SignalP"/>
    </source>
</evidence>
<evidence type="ECO:0000256" key="4">
    <source>
        <dbReference type="ARBA" id="ARBA00022825"/>
    </source>
</evidence>
<keyword evidence="2 5" id="KW-0645">Protease</keyword>
<dbReference type="PANTHER" id="PTHR43806">
    <property type="entry name" value="PEPTIDASE S8"/>
    <property type="match status" value="1"/>
</dbReference>
<evidence type="ECO:0000256" key="1">
    <source>
        <dbReference type="ARBA" id="ARBA00011073"/>
    </source>
</evidence>
<keyword evidence="9" id="KW-1185">Reference proteome</keyword>
<reference evidence="8" key="1">
    <citation type="submission" date="2022-10" db="EMBL/GenBank/DDBJ databases">
        <title>Catenovulum adriacola sp. nov. isolated in the Harbour of Susak.</title>
        <authorList>
            <person name="Schoch T."/>
            <person name="Reich S.J."/>
            <person name="Stoeferle S."/>
            <person name="Flaiz M."/>
            <person name="Kazda M."/>
            <person name="Riedel C.U."/>
            <person name="Duerre P."/>
        </authorList>
    </citation>
    <scope>NUCLEOTIDE SEQUENCE</scope>
    <source>
        <strain evidence="8">TS8</strain>
    </source>
</reference>